<dbReference type="EMBL" id="CP031263">
    <property type="protein sequence ID" value="AXH89381.1"/>
    <property type="molecule type" value="Genomic_DNA"/>
</dbReference>
<reference evidence="1 2" key="1">
    <citation type="submission" date="2018-07" db="EMBL/GenBank/DDBJ databases">
        <authorList>
            <person name="Ye Y."/>
        </authorList>
    </citation>
    <scope>NUCLEOTIDE SEQUENCE [LARGE SCALE GENOMIC DNA]</scope>
    <source>
        <strain evidence="2">H14(2018)</strain>
    </source>
</reference>
<dbReference type="RefSeq" id="WP_114918935.1">
    <property type="nucleotide sequence ID" value="NZ_CP031263.1"/>
</dbReference>
<dbReference type="AlphaFoldDB" id="A0A6N3JV03"/>
<proteinExistence type="predicted"/>
<reference evidence="1 2" key="2">
    <citation type="submission" date="2018-08" db="EMBL/GenBank/DDBJ databases">
        <title>Streptomyces kandeliansis sp. nov., an endophytic bacterium isolated from mangrove plant.</title>
        <authorList>
            <person name="Wang R."/>
        </authorList>
    </citation>
    <scope>NUCLEOTIDE SEQUENCE [LARGE SCALE GENOMIC DNA]</scope>
    <source>
        <strain evidence="2">H14(2018)</strain>
    </source>
</reference>
<dbReference type="Proteomes" id="UP000253958">
    <property type="component" value="Chromosome"/>
</dbReference>
<protein>
    <submittedName>
        <fullName evidence="1">Uncharacterized protein</fullName>
    </submittedName>
</protein>
<evidence type="ECO:0000313" key="1">
    <source>
        <dbReference type="EMBL" id="AXH89381.1"/>
    </source>
</evidence>
<organism evidence="1 2">
    <name type="scientific">Micromonospora aurantiaca</name>
    <name type="common">nom. illeg.</name>
    <dbReference type="NCBI Taxonomy" id="47850"/>
    <lineage>
        <taxon>Bacteria</taxon>
        <taxon>Bacillati</taxon>
        <taxon>Actinomycetota</taxon>
        <taxon>Actinomycetes</taxon>
        <taxon>Micromonosporales</taxon>
        <taxon>Micromonosporaceae</taxon>
        <taxon>Micromonospora</taxon>
    </lineage>
</organism>
<name>A0A6N3JV03_9ACTN</name>
<evidence type="ECO:0000313" key="2">
    <source>
        <dbReference type="Proteomes" id="UP000253958"/>
    </source>
</evidence>
<sequence length="63" mass="7204">MDIITYCIEERRIDRSGNTIRTEGRFATRDRDGGLRTFAAARPTRYRPGSGFRLVLVTRGGDR</sequence>
<accession>A0A6N3JV03</accession>
<gene>
    <name evidence="1" type="ORF">DVH21_05210</name>
</gene>